<comment type="cofactor">
    <cofactor evidence="1">
        <name>FAD</name>
        <dbReference type="ChEBI" id="CHEBI:57692"/>
    </cofactor>
</comment>
<organism evidence="7 8">
    <name type="scientific">Paraburkholderia terrae</name>
    <dbReference type="NCBI Taxonomy" id="311230"/>
    <lineage>
        <taxon>Bacteria</taxon>
        <taxon>Pseudomonadati</taxon>
        <taxon>Pseudomonadota</taxon>
        <taxon>Betaproteobacteria</taxon>
        <taxon>Burkholderiales</taxon>
        <taxon>Burkholderiaceae</taxon>
        <taxon>Paraburkholderia</taxon>
    </lineage>
</organism>
<dbReference type="OrthoDB" id="9781621at2"/>
<dbReference type="PRINTS" id="PR00368">
    <property type="entry name" value="FADPNR"/>
</dbReference>
<feature type="domain" description="FAD/NAD(P)-binding" evidence="6">
    <location>
        <begin position="7"/>
        <end position="319"/>
    </location>
</feature>
<evidence type="ECO:0000256" key="5">
    <source>
        <dbReference type="ARBA" id="ARBA00023002"/>
    </source>
</evidence>
<dbReference type="Pfam" id="PF07992">
    <property type="entry name" value="Pyr_redox_2"/>
    <property type="match status" value="1"/>
</dbReference>
<evidence type="ECO:0000256" key="2">
    <source>
        <dbReference type="ARBA" id="ARBA00005272"/>
    </source>
</evidence>
<dbReference type="PRINTS" id="PR00411">
    <property type="entry name" value="PNDRDTASEI"/>
</dbReference>
<protein>
    <submittedName>
        <fullName evidence="7">Proton-conducting membrane transporter</fullName>
    </submittedName>
</protein>
<sequence length="414" mass="44464">MDTDTKRIVVIGAGFAGLWSALGAARKLDELRMPADQVEVVVINGKPYHSIRVRNYEQPLDSTLVPLADVLDPAGVRRIQGIVRSIDLPNRRVGFESGNSSTQWLGYDRLILAAGSELARPAIPGLHEFTFDVDTFDGASKLHAHLLALPERPEAPGRYTVIVVGAGLTGVELAAELPARLRGIVGDKASADVRVILADRSAKIGQAMGGAQPVIEEALRAQGVELRPGVSLETVTRDGVQLTGGEHIDAATVVWCGGMRASPLTAQFPVSLDAFGRVPVDAFLRVDSVPDVFAAGDCARILIDGKRPSVMSCQHSRPMGRHAGHNAVCDLLGLAMLPLCIDWYTTILDLGPWGAVYTEGWERRLASQGEAAKQTKRTINCERIYPPSTKRREDILQAAAPVVQAPPYTVRGAD</sequence>
<dbReference type="EMBL" id="CP026113">
    <property type="protein sequence ID" value="AUT65175.1"/>
    <property type="molecule type" value="Genomic_DNA"/>
</dbReference>
<evidence type="ECO:0000256" key="3">
    <source>
        <dbReference type="ARBA" id="ARBA00022630"/>
    </source>
</evidence>
<dbReference type="KEGG" id="pter:C2L65_37055"/>
<dbReference type="InterPro" id="IPR023753">
    <property type="entry name" value="FAD/NAD-binding_dom"/>
</dbReference>
<evidence type="ECO:0000313" key="7">
    <source>
        <dbReference type="EMBL" id="AUT65175.1"/>
    </source>
</evidence>
<dbReference type="SUPFAM" id="SSF51905">
    <property type="entry name" value="FAD/NAD(P)-binding domain"/>
    <property type="match status" value="1"/>
</dbReference>
<comment type="similarity">
    <text evidence="2">Belongs to the NADH dehydrogenase family.</text>
</comment>
<keyword evidence="5" id="KW-0560">Oxidoreductase</keyword>
<proteinExistence type="inferred from homology"/>
<dbReference type="InterPro" id="IPR051169">
    <property type="entry name" value="NADH-Q_oxidoreductase"/>
</dbReference>
<dbReference type="InterPro" id="IPR036188">
    <property type="entry name" value="FAD/NAD-bd_sf"/>
</dbReference>
<keyword evidence="3" id="KW-0285">Flavoprotein</keyword>
<evidence type="ECO:0000313" key="8">
    <source>
        <dbReference type="Proteomes" id="UP000243502"/>
    </source>
</evidence>
<accession>A0A2I8EZW5</accession>
<dbReference type="GO" id="GO:0019646">
    <property type="term" value="P:aerobic electron transport chain"/>
    <property type="evidence" value="ECO:0007669"/>
    <property type="project" value="TreeGrafter"/>
</dbReference>
<dbReference type="PANTHER" id="PTHR42913:SF3">
    <property type="entry name" value="64 KDA MITOCHONDRIAL NADH DEHYDROGENASE (EUROFUNG)"/>
    <property type="match status" value="1"/>
</dbReference>
<evidence type="ECO:0000256" key="4">
    <source>
        <dbReference type="ARBA" id="ARBA00022827"/>
    </source>
</evidence>
<gene>
    <name evidence="7" type="ORF">C2L65_37055</name>
</gene>
<evidence type="ECO:0000259" key="6">
    <source>
        <dbReference type="Pfam" id="PF07992"/>
    </source>
</evidence>
<name>A0A2I8EZW5_9BURK</name>
<dbReference type="RefSeq" id="WP_042308545.1">
    <property type="nucleotide sequence ID" value="NZ_CP026113.1"/>
</dbReference>
<reference evidence="7 8" key="1">
    <citation type="submission" date="2018-01" db="EMBL/GenBank/DDBJ databases">
        <title>Species boundaries and ecological features among Paraburkholderia terrae DSMZ17804T, P. hospita DSMZ17164T and P. caribensis DSMZ13236T.</title>
        <authorList>
            <person name="Pratama A.A."/>
        </authorList>
    </citation>
    <scope>NUCLEOTIDE SEQUENCE [LARGE SCALE GENOMIC DNA]</scope>
    <source>
        <strain evidence="7 8">DSM 17804</strain>
    </source>
</reference>
<dbReference type="Proteomes" id="UP000243502">
    <property type="component" value="Chromosome 3"/>
</dbReference>
<dbReference type="GO" id="GO:0003955">
    <property type="term" value="F:NAD(P)H dehydrogenase (quinone) activity"/>
    <property type="evidence" value="ECO:0007669"/>
    <property type="project" value="TreeGrafter"/>
</dbReference>
<dbReference type="Gene3D" id="3.50.50.100">
    <property type="match status" value="1"/>
</dbReference>
<keyword evidence="4" id="KW-0274">FAD</keyword>
<dbReference type="AlphaFoldDB" id="A0A2I8EZW5"/>
<evidence type="ECO:0000256" key="1">
    <source>
        <dbReference type="ARBA" id="ARBA00001974"/>
    </source>
</evidence>
<dbReference type="PANTHER" id="PTHR42913">
    <property type="entry name" value="APOPTOSIS-INDUCING FACTOR 1"/>
    <property type="match status" value="1"/>
</dbReference>